<dbReference type="PROSITE" id="PS50932">
    <property type="entry name" value="HTH_LACI_2"/>
    <property type="match status" value="1"/>
</dbReference>
<comment type="caution">
    <text evidence="6">The sequence shown here is derived from an EMBL/GenBank/DDBJ whole genome shotgun (WGS) entry which is preliminary data.</text>
</comment>
<dbReference type="SUPFAM" id="SSF47413">
    <property type="entry name" value="lambda repressor-like DNA-binding domains"/>
    <property type="match status" value="1"/>
</dbReference>
<dbReference type="Gene3D" id="1.10.260.40">
    <property type="entry name" value="lambda repressor-like DNA-binding domains"/>
    <property type="match status" value="1"/>
</dbReference>
<dbReference type="InterPro" id="IPR046335">
    <property type="entry name" value="LacI/GalR-like_sensor"/>
</dbReference>
<evidence type="ECO:0000256" key="2">
    <source>
        <dbReference type="ARBA" id="ARBA00023125"/>
    </source>
</evidence>
<evidence type="ECO:0000313" key="7">
    <source>
        <dbReference type="Proteomes" id="UP000216871"/>
    </source>
</evidence>
<feature type="domain" description="HTH lacI-type" evidence="4">
    <location>
        <begin position="11"/>
        <end position="65"/>
    </location>
</feature>
<dbReference type="PANTHER" id="PTHR30146:SF109">
    <property type="entry name" value="HTH-TYPE TRANSCRIPTIONAL REGULATOR GALS"/>
    <property type="match status" value="1"/>
</dbReference>
<dbReference type="Pfam" id="PF00356">
    <property type="entry name" value="LacI"/>
    <property type="match status" value="1"/>
</dbReference>
<dbReference type="InterPro" id="IPR000843">
    <property type="entry name" value="HTH_LacI"/>
</dbReference>
<protein>
    <submittedName>
        <fullName evidence="6">Transcription regulator CelR</fullName>
    </submittedName>
</protein>
<dbReference type="SMART" id="SM00354">
    <property type="entry name" value="HTH_LACI"/>
    <property type="match status" value="1"/>
</dbReference>
<dbReference type="OrthoDB" id="4268837at2"/>
<dbReference type="GO" id="GO:0003700">
    <property type="term" value="F:DNA-binding transcription factor activity"/>
    <property type="evidence" value="ECO:0007669"/>
    <property type="project" value="TreeGrafter"/>
</dbReference>
<dbReference type="PROSITE" id="PS50943">
    <property type="entry name" value="HTH_CROC1"/>
    <property type="match status" value="1"/>
</dbReference>
<dbReference type="PANTHER" id="PTHR30146">
    <property type="entry name" value="LACI-RELATED TRANSCRIPTIONAL REPRESSOR"/>
    <property type="match status" value="1"/>
</dbReference>
<dbReference type="InterPro" id="IPR010982">
    <property type="entry name" value="Lambda_DNA-bd_dom_sf"/>
</dbReference>
<evidence type="ECO:0000259" key="5">
    <source>
        <dbReference type="PROSITE" id="PS50943"/>
    </source>
</evidence>
<dbReference type="InterPro" id="IPR001387">
    <property type="entry name" value="Cro/C1-type_HTH"/>
</dbReference>
<keyword evidence="7" id="KW-1185">Reference proteome</keyword>
<reference evidence="6 7" key="1">
    <citation type="journal article" date="2017" name="BMC Genomics">
        <title>Comparative genomic and phylogenomic analyses of the Bifidobacteriaceae family.</title>
        <authorList>
            <person name="Lugli G.A."/>
            <person name="Milani C."/>
            <person name="Turroni F."/>
            <person name="Duranti S."/>
            <person name="Mancabelli L."/>
            <person name="Mangifesta M."/>
            <person name="Ferrario C."/>
            <person name="Modesto M."/>
            <person name="Mattarelli P."/>
            <person name="Jiri K."/>
            <person name="van Sinderen D."/>
            <person name="Ventura M."/>
        </authorList>
    </citation>
    <scope>NUCLEOTIDE SEQUENCE [LARGE SCALE GENOMIC DNA]</scope>
    <source>
        <strain evidence="6 7">DSM 100196</strain>
    </source>
</reference>
<dbReference type="EMBL" id="MWWW01000009">
    <property type="protein sequence ID" value="OZG60136.1"/>
    <property type="molecule type" value="Genomic_DNA"/>
</dbReference>
<dbReference type="PRINTS" id="PR00036">
    <property type="entry name" value="HTHLACI"/>
</dbReference>
<dbReference type="GO" id="GO:0000976">
    <property type="term" value="F:transcription cis-regulatory region binding"/>
    <property type="evidence" value="ECO:0007669"/>
    <property type="project" value="TreeGrafter"/>
</dbReference>
<keyword evidence="1" id="KW-0805">Transcription regulation</keyword>
<dbReference type="AlphaFoldDB" id="A0A261FMU2"/>
<organism evidence="6 7">
    <name type="scientific">Bifidobacterium myosotis</name>
    <dbReference type="NCBI Taxonomy" id="1630166"/>
    <lineage>
        <taxon>Bacteria</taxon>
        <taxon>Bacillati</taxon>
        <taxon>Actinomycetota</taxon>
        <taxon>Actinomycetes</taxon>
        <taxon>Bifidobacteriales</taxon>
        <taxon>Bifidobacteriaceae</taxon>
        <taxon>Bifidobacterium</taxon>
    </lineage>
</organism>
<sequence>MNTMTNAGKKATIRDVAKLAGVSYGTVSRFLNGSAHVSPNAAERIARAIEEARYTPNQAARSLAQQRTQTIALVIQVESNETLIQASVAQAMTGANQTIGDAGYQMVTVIANTEASTSRIAQLVNSDFADGYMLFSLSEDDALAAAFLHTDRPVVMSEVSDRADRPFPAVDFANEDGQQEMTRRLLDAGRTRLAYVCGPGYSPTAINRFKGFQKALGSRFSERQVYFSDDWEMTSGEMAAVSFQPMLGELDGIVCANDDIAIGVISQLARFGYRVPEDIAVTGFDDSPVAMLSQPKLTTVRQDSQLHGRTMADLLLSMMQGATVKPDYVRLLPTTIVERQSA</sequence>
<dbReference type="Pfam" id="PF13377">
    <property type="entry name" value="Peripla_BP_3"/>
    <property type="match status" value="1"/>
</dbReference>
<keyword evidence="2" id="KW-0238">DNA-binding</keyword>
<evidence type="ECO:0000256" key="3">
    <source>
        <dbReference type="ARBA" id="ARBA00023163"/>
    </source>
</evidence>
<dbReference type="Gene3D" id="3.40.50.2300">
    <property type="match status" value="2"/>
</dbReference>
<dbReference type="SUPFAM" id="SSF53822">
    <property type="entry name" value="Periplasmic binding protein-like I"/>
    <property type="match status" value="1"/>
</dbReference>
<gene>
    <name evidence="6" type="ORF">BMYO_0957</name>
</gene>
<evidence type="ECO:0000313" key="6">
    <source>
        <dbReference type="EMBL" id="OZG60136.1"/>
    </source>
</evidence>
<evidence type="ECO:0000256" key="1">
    <source>
        <dbReference type="ARBA" id="ARBA00023015"/>
    </source>
</evidence>
<dbReference type="PROSITE" id="PS00356">
    <property type="entry name" value="HTH_LACI_1"/>
    <property type="match status" value="1"/>
</dbReference>
<evidence type="ECO:0000259" key="4">
    <source>
        <dbReference type="PROSITE" id="PS50932"/>
    </source>
</evidence>
<dbReference type="Proteomes" id="UP000216871">
    <property type="component" value="Unassembled WGS sequence"/>
</dbReference>
<dbReference type="CDD" id="cd06267">
    <property type="entry name" value="PBP1_LacI_sugar_binding-like"/>
    <property type="match status" value="1"/>
</dbReference>
<proteinExistence type="predicted"/>
<keyword evidence="3" id="KW-0804">Transcription</keyword>
<name>A0A261FMU2_9BIFI</name>
<feature type="domain" description="HTH cro/C1-type" evidence="5">
    <location>
        <begin position="12"/>
        <end position="48"/>
    </location>
</feature>
<accession>A0A261FMU2</accession>
<dbReference type="CDD" id="cd01392">
    <property type="entry name" value="HTH_LacI"/>
    <property type="match status" value="1"/>
</dbReference>
<dbReference type="InterPro" id="IPR028082">
    <property type="entry name" value="Peripla_BP_I"/>
</dbReference>